<dbReference type="InterPro" id="IPR011009">
    <property type="entry name" value="Kinase-like_dom_sf"/>
</dbReference>
<accession>A0A1F5JD33</accession>
<reference evidence="10 11" key="1">
    <citation type="journal article" date="2016" name="Nat. Commun.">
        <title>Thousands of microbial genomes shed light on interconnected biogeochemical processes in an aquifer system.</title>
        <authorList>
            <person name="Anantharaman K."/>
            <person name="Brown C.T."/>
            <person name="Hug L.A."/>
            <person name="Sharon I."/>
            <person name="Castelle C.J."/>
            <person name="Probst A.J."/>
            <person name="Thomas B.C."/>
            <person name="Singh A."/>
            <person name="Wilkins M.J."/>
            <person name="Karaoz U."/>
            <person name="Brodie E.L."/>
            <person name="Williams K.H."/>
            <person name="Hubbard S.S."/>
            <person name="Banfield J.F."/>
        </authorList>
    </citation>
    <scope>NUCLEOTIDE SEQUENCE [LARGE SCALE GENOMIC DNA]</scope>
</reference>
<feature type="domain" description="ABC1 atypical kinase-like" evidence="9">
    <location>
        <begin position="1175"/>
        <end position="1412"/>
    </location>
</feature>
<evidence type="ECO:0000256" key="5">
    <source>
        <dbReference type="ARBA" id="ARBA00022801"/>
    </source>
</evidence>
<evidence type="ECO:0000313" key="11">
    <source>
        <dbReference type="Proteomes" id="UP000177042"/>
    </source>
</evidence>
<evidence type="ECO:0000256" key="1">
    <source>
        <dbReference type="ARBA" id="ARBA00001947"/>
    </source>
</evidence>
<comment type="cofactor">
    <cofactor evidence="1">
        <name>Zn(2+)</name>
        <dbReference type="ChEBI" id="CHEBI:29105"/>
    </cofactor>
</comment>
<keyword evidence="3" id="KW-0645">Protease</keyword>
<gene>
    <name evidence="10" type="ORF">A3C26_04200</name>
</gene>
<dbReference type="InterPro" id="IPR001915">
    <property type="entry name" value="Peptidase_M48"/>
</dbReference>
<keyword evidence="4" id="KW-0479">Metal-binding</keyword>
<evidence type="ECO:0000256" key="6">
    <source>
        <dbReference type="ARBA" id="ARBA00022833"/>
    </source>
</evidence>
<comment type="similarity">
    <text evidence="2">Belongs to the protein kinase superfamily. ADCK protein kinase family.</text>
</comment>
<evidence type="ECO:0000256" key="4">
    <source>
        <dbReference type="ARBA" id="ARBA00022723"/>
    </source>
</evidence>
<dbReference type="GO" id="GO:0046872">
    <property type="term" value="F:metal ion binding"/>
    <property type="evidence" value="ECO:0007669"/>
    <property type="project" value="UniProtKB-KW"/>
</dbReference>
<proteinExistence type="inferred from homology"/>
<dbReference type="Pfam" id="PF01435">
    <property type="entry name" value="Peptidase_M48"/>
    <property type="match status" value="1"/>
</dbReference>
<dbReference type="Proteomes" id="UP000177042">
    <property type="component" value="Unassembled WGS sequence"/>
</dbReference>
<name>A0A1F5JD33_9BACT</name>
<evidence type="ECO:0000256" key="7">
    <source>
        <dbReference type="ARBA" id="ARBA00023049"/>
    </source>
</evidence>
<evidence type="ECO:0000256" key="3">
    <source>
        <dbReference type="ARBA" id="ARBA00022670"/>
    </source>
</evidence>
<evidence type="ECO:0000259" key="8">
    <source>
        <dbReference type="Pfam" id="PF01435"/>
    </source>
</evidence>
<organism evidence="10 11">
    <name type="scientific">Candidatus Daviesbacteria bacterium RIFCSPHIGHO2_02_FULL_39_12</name>
    <dbReference type="NCBI Taxonomy" id="1797770"/>
    <lineage>
        <taxon>Bacteria</taxon>
        <taxon>Candidatus Daviesiibacteriota</taxon>
    </lineage>
</organism>
<feature type="domain" description="Peptidase M48" evidence="8">
    <location>
        <begin position="72"/>
        <end position="123"/>
    </location>
</feature>
<evidence type="ECO:0000313" key="10">
    <source>
        <dbReference type="EMBL" id="OGE26575.1"/>
    </source>
</evidence>
<dbReference type="InterPro" id="IPR050154">
    <property type="entry name" value="UbiB_kinase"/>
</dbReference>
<dbReference type="Gene3D" id="3.30.2010.10">
    <property type="entry name" value="Metalloproteases ('zincins'), catalytic domain"/>
    <property type="match status" value="1"/>
</dbReference>
<dbReference type="InterPro" id="IPR004147">
    <property type="entry name" value="ABC1_dom"/>
</dbReference>
<evidence type="ECO:0000256" key="2">
    <source>
        <dbReference type="ARBA" id="ARBA00009670"/>
    </source>
</evidence>
<dbReference type="PANTHER" id="PTHR10566:SF113">
    <property type="entry name" value="PROTEIN ACTIVITY OF BC1 COMPLEX KINASE 7, CHLOROPLASTIC"/>
    <property type="match status" value="1"/>
</dbReference>
<protein>
    <submittedName>
        <fullName evidence="10">Uncharacterized protein</fullName>
    </submittedName>
</protein>
<keyword evidence="5" id="KW-0378">Hydrolase</keyword>
<comment type="caution">
    <text evidence="10">The sequence shown here is derived from an EMBL/GenBank/DDBJ whole genome shotgun (WGS) entry which is preliminary data.</text>
</comment>
<sequence length="1497" mass="171874">MEDIALAERPIIIGQRDITRFSESPKGDEELEKGIWLSLNAYLGRHEYYRPESKVTQYVQGRLDFLVDGKKAEVIIVHDAMPEAFSTPGYVVLSDGLLSLLSHQEELDALLGHEWTHLAKKHIESGNAGDPIRDVGRKRLHETEADVRAAELLEDKGINPYGFSSLFKKLEQVPHKPLFKSEKIVIPHDDYEHGSLLDRRLNFEQLARFIDSRHLSHQLSPLQLEVEDFEGYQKDTDLWNRFKELSFLEKRHFLERQFHALSTPESDSRAEEERKQQFQQLVTWQKDLFRDRDSTLSEAGLDSLVFLTVNTSYVKKPIIWSLETMDTVTNLQGEQVELSEWVSGYGDVEAIRSLLSPAKNPILYESGIVLSGYDVETIGTSLLTNYVLQKDNLDLRAYRQLVEQLPYHDKYYYAPIVEYAFDKNIFSTDLAVSFADMLSGSKVAAFDVSEMMSDKIKKRLFERGHQPPSPFSEEEENAFTALMNQTTEGGFRNEVNGHLISARISALERLSGDPIAFFKYVSGFMHDYNLKENQNYMILQDAMFQRMTPADALKVLTKWAEANSYDVEESHFGKTFGEGYSGIKSFKRDDEPSRIINAKDFLDRLLVMAICMEKELFLINTESNLDRLADSRLTSARVETILDGIREAPQRARELGFIVNWDVLPRDLSRFSKLIKGIRSKSLKKAATTRASLVPLIEHLPVFGIEGTLADQQMWQKVSNQLLRSKDVTNINTLLEFLAVSLLANNTQILLQVPPEIAKRIAQSMTFDEAVEFVGQRFPNLSPHIFARALDYLIEDRARTLADFSKLEQLMHDNVRRYFVDEEAIGEAALADTFLIEPGKGFEEDPRQFHGVIEQRHGVEPVRLLEALLKSRTSDEALKKYIFDQWWQCYRFSPNEDIHNFFALEAYPEMKRQGEGRLVWWVKHGPESEDIRYKPFTETVRSVYLADSGMKYAILRKILTGHMGVLSYPEGKRRLQDTFFSDWLRFENDSREEQVTRGLVSSLLEVGTQEELYDHLNGVLMDLILQYPQTKYKDSKIYWAKAKEKAEDFKKTGLLPTYDDHDVEVLAQRLYVLMQGGIKEGPATEVSTEELRLLSLFGEQRQDEVRHTFTPWELALLVGKQFGVGVRMLQFAGQYFPIPEELTQEYSQVYDQVRGQSRLQAYRILMREAAQHPEVAELVDDIEEIRPRVGGGSLMTVYEVQLKNGRREVVAVKNPNVEYNLTKTIDLLRRSIKRAQEINPNERNYALLDTLLGDVDAWMRDEVSDPRFEEKDTLFRAQNDGWNADGTNKYSLFVPQSVPTGTRYLRREEFVEGRNLTALTITDEESNISEGRINREDYQQAIVLLTKSYLRQIAETGLVHADIHPGNFRITADNQRLAVFDRYNMLELDENDREFVQNLVGAAFIGGKEGVRNIFLEYLMQLDENQKIADRRDELNEALKGIGGESLEGEIIDSIVTLKQQGVKIPLKLTLIGKNLQALQTLTKQAGFGSIIEAYLS</sequence>
<keyword evidence="6" id="KW-0862">Zinc</keyword>
<dbReference type="PANTHER" id="PTHR10566">
    <property type="entry name" value="CHAPERONE-ACTIVITY OF BC1 COMPLEX CABC1 -RELATED"/>
    <property type="match status" value="1"/>
</dbReference>
<dbReference type="Pfam" id="PF03109">
    <property type="entry name" value="ABC1"/>
    <property type="match status" value="1"/>
</dbReference>
<dbReference type="EMBL" id="MFCX01000007">
    <property type="protein sequence ID" value="OGE26575.1"/>
    <property type="molecule type" value="Genomic_DNA"/>
</dbReference>
<dbReference type="SUPFAM" id="SSF56112">
    <property type="entry name" value="Protein kinase-like (PK-like)"/>
    <property type="match status" value="1"/>
</dbReference>
<dbReference type="GO" id="GO:0004222">
    <property type="term" value="F:metalloendopeptidase activity"/>
    <property type="evidence" value="ECO:0007669"/>
    <property type="project" value="InterPro"/>
</dbReference>
<dbReference type="GO" id="GO:0006508">
    <property type="term" value="P:proteolysis"/>
    <property type="evidence" value="ECO:0007669"/>
    <property type="project" value="UniProtKB-KW"/>
</dbReference>
<evidence type="ECO:0000259" key="9">
    <source>
        <dbReference type="Pfam" id="PF03109"/>
    </source>
</evidence>
<keyword evidence="7" id="KW-0482">Metalloprotease</keyword>